<feature type="signal peptide" evidence="5">
    <location>
        <begin position="1"/>
        <end position="25"/>
    </location>
</feature>
<evidence type="ECO:0000256" key="2">
    <source>
        <dbReference type="ARBA" id="ARBA00022723"/>
    </source>
</evidence>
<dbReference type="GO" id="GO:0009055">
    <property type="term" value="F:electron transfer activity"/>
    <property type="evidence" value="ECO:0007669"/>
    <property type="project" value="InterPro"/>
</dbReference>
<dbReference type="GO" id="GO:0046872">
    <property type="term" value="F:metal ion binding"/>
    <property type="evidence" value="ECO:0007669"/>
    <property type="project" value="UniProtKB-KW"/>
</dbReference>
<evidence type="ECO:0000256" key="4">
    <source>
        <dbReference type="PROSITE-ProRule" id="PRU00433"/>
    </source>
</evidence>
<keyword evidence="5" id="KW-0732">Signal</keyword>
<gene>
    <name evidence="7" type="ORF">Strain138_002516</name>
    <name evidence="8" type="ORF">Strain318_002516</name>
</gene>
<evidence type="ECO:0000259" key="6">
    <source>
        <dbReference type="PROSITE" id="PS51007"/>
    </source>
</evidence>
<dbReference type="Pfam" id="PF00034">
    <property type="entry name" value="Cytochrom_C"/>
    <property type="match status" value="1"/>
</dbReference>
<dbReference type="SUPFAM" id="SSF46626">
    <property type="entry name" value="Cytochrome c"/>
    <property type="match status" value="1"/>
</dbReference>
<dbReference type="EMBL" id="CP130612">
    <property type="protein sequence ID" value="WKW13199.1"/>
    <property type="molecule type" value="Genomic_DNA"/>
</dbReference>
<dbReference type="GO" id="GO:0020037">
    <property type="term" value="F:heme binding"/>
    <property type="evidence" value="ECO:0007669"/>
    <property type="project" value="InterPro"/>
</dbReference>
<accession>A0AA49Q603</accession>
<dbReference type="RefSeq" id="WP_367886059.1">
    <property type="nucleotide sequence ID" value="NZ_CP130612.1"/>
</dbReference>
<keyword evidence="9" id="KW-1185">Reference proteome</keyword>
<name>A0AA49Q603_9BACT</name>
<evidence type="ECO:0000256" key="5">
    <source>
        <dbReference type="SAM" id="SignalP"/>
    </source>
</evidence>
<evidence type="ECO:0000256" key="1">
    <source>
        <dbReference type="ARBA" id="ARBA00022617"/>
    </source>
</evidence>
<evidence type="ECO:0000313" key="8">
    <source>
        <dbReference type="EMBL" id="WKW16106.1"/>
    </source>
</evidence>
<accession>A0AA49Q8T5</accession>
<evidence type="ECO:0000256" key="3">
    <source>
        <dbReference type="ARBA" id="ARBA00023004"/>
    </source>
</evidence>
<feature type="chain" id="PRO_5041409581" evidence="5">
    <location>
        <begin position="26"/>
        <end position="243"/>
    </location>
</feature>
<keyword evidence="3 4" id="KW-0408">Iron</keyword>
<dbReference type="AlphaFoldDB" id="A0AA49Q603"/>
<dbReference type="InterPro" id="IPR036909">
    <property type="entry name" value="Cyt_c-like_dom_sf"/>
</dbReference>
<dbReference type="PROSITE" id="PS51007">
    <property type="entry name" value="CYTC"/>
    <property type="match status" value="1"/>
</dbReference>
<keyword evidence="2 4" id="KW-0479">Metal-binding</keyword>
<organism evidence="7">
    <name type="scientific">Pseudogemmatithrix spongiicola</name>
    <dbReference type="NCBI Taxonomy" id="3062599"/>
    <lineage>
        <taxon>Bacteria</taxon>
        <taxon>Pseudomonadati</taxon>
        <taxon>Gemmatimonadota</taxon>
        <taxon>Gemmatimonadia</taxon>
        <taxon>Gemmatimonadales</taxon>
        <taxon>Gemmatimonadaceae</taxon>
        <taxon>Pseudogemmatithrix</taxon>
    </lineage>
</organism>
<feature type="domain" description="Cytochrome c" evidence="6">
    <location>
        <begin position="145"/>
        <end position="238"/>
    </location>
</feature>
<dbReference type="KEGG" id="pspc:Strain318_002516"/>
<evidence type="ECO:0000313" key="9">
    <source>
        <dbReference type="Proteomes" id="UP001229955"/>
    </source>
</evidence>
<dbReference type="Gene3D" id="1.10.760.10">
    <property type="entry name" value="Cytochrome c-like domain"/>
    <property type="match status" value="1"/>
</dbReference>
<keyword evidence="1 4" id="KW-0349">Heme</keyword>
<sequence length="243" mass="25961">MRKAMAMLAGGAGAVLLMAAAPAMRGGWAVLTVHELPESVVAGERVTLTFSLRQHGEEMLAGREPTLQLRSGALLGSRQRVAAERTRQPGVYRATFAVPDGEKLMVRVDTDFHGWNVDLWPIAVRAGSAASNVSLASGGHASEAPAQERGRALFIAKGCVGCHTKSDDAQLEDYPQMRVGPELGGRSFPVDFLVRKMTDAASLRPEQPRFGARIAVMPQLEVSADEARAIAGYLNARSVASRD</sequence>
<dbReference type="EMBL" id="CP130613">
    <property type="protein sequence ID" value="WKW16106.1"/>
    <property type="molecule type" value="Genomic_DNA"/>
</dbReference>
<protein>
    <submittedName>
        <fullName evidence="7">C-type cytochrome</fullName>
    </submittedName>
</protein>
<evidence type="ECO:0000313" key="7">
    <source>
        <dbReference type="EMBL" id="WKW13199.1"/>
    </source>
</evidence>
<dbReference type="InterPro" id="IPR009056">
    <property type="entry name" value="Cyt_c-like_dom"/>
</dbReference>
<proteinExistence type="predicted"/>
<dbReference type="Proteomes" id="UP001229955">
    <property type="component" value="Chromosome"/>
</dbReference>
<reference evidence="7" key="1">
    <citation type="submission" date="2023-07" db="EMBL/GenBank/DDBJ databases">
        <authorList>
            <person name="Haufschild T."/>
            <person name="Kallscheuer N."/>
            <person name="Hammer J."/>
            <person name="Kohn T."/>
            <person name="Kabuu M."/>
            <person name="Jogler M."/>
            <person name="Wohfarth N."/>
            <person name="Heuer A."/>
            <person name="Rohde M."/>
            <person name="van Teeseling M.C.F."/>
            <person name="Jogler C."/>
        </authorList>
    </citation>
    <scope>NUCLEOTIDE SEQUENCE</scope>
    <source>
        <strain evidence="7">Strain 138</strain>
        <strain evidence="8">Strain 318</strain>
    </source>
</reference>